<dbReference type="PROSITE" id="PS00136">
    <property type="entry name" value="SUBTILASE_ASP"/>
    <property type="match status" value="1"/>
</dbReference>
<dbReference type="PANTHER" id="PTHR43806">
    <property type="entry name" value="PEPTIDASE S8"/>
    <property type="match status" value="1"/>
</dbReference>
<keyword evidence="2 5" id="KW-0645">Protease</keyword>
<evidence type="ECO:0000256" key="6">
    <source>
        <dbReference type="RuleBase" id="RU003355"/>
    </source>
</evidence>
<feature type="signal peptide" evidence="7">
    <location>
        <begin position="1"/>
        <end position="22"/>
    </location>
</feature>
<comment type="caution">
    <text evidence="9">The sequence shown here is derived from an EMBL/GenBank/DDBJ whole genome shotgun (WGS) entry which is preliminary data.</text>
</comment>
<dbReference type="Pfam" id="PF00082">
    <property type="entry name" value="Peptidase_S8"/>
    <property type="match status" value="1"/>
</dbReference>
<feature type="active site" description="Charge relay system" evidence="5">
    <location>
        <position position="210"/>
    </location>
</feature>
<dbReference type="GO" id="GO:0004252">
    <property type="term" value="F:serine-type endopeptidase activity"/>
    <property type="evidence" value="ECO:0007669"/>
    <property type="project" value="UniProtKB-UniRule"/>
</dbReference>
<gene>
    <name evidence="9" type="ORF">TWF694_011701</name>
</gene>
<organism evidence="9 10">
    <name type="scientific">Orbilia ellipsospora</name>
    <dbReference type="NCBI Taxonomy" id="2528407"/>
    <lineage>
        <taxon>Eukaryota</taxon>
        <taxon>Fungi</taxon>
        <taxon>Dikarya</taxon>
        <taxon>Ascomycota</taxon>
        <taxon>Pezizomycotina</taxon>
        <taxon>Orbiliomycetes</taxon>
        <taxon>Orbiliales</taxon>
        <taxon>Orbiliaceae</taxon>
        <taxon>Orbilia</taxon>
    </lineage>
</organism>
<dbReference type="InterPro" id="IPR022398">
    <property type="entry name" value="Peptidase_S8_His-AS"/>
</dbReference>
<protein>
    <recommendedName>
        <fullName evidence="8">Peptidase S8/S53 domain-containing protein</fullName>
    </recommendedName>
</protein>
<dbReference type="InterPro" id="IPR034193">
    <property type="entry name" value="PCSK9_ProteinaseK-like"/>
</dbReference>
<reference evidence="9 10" key="1">
    <citation type="submission" date="2019-10" db="EMBL/GenBank/DDBJ databases">
        <authorList>
            <person name="Palmer J.M."/>
        </authorList>
    </citation>
    <scope>NUCLEOTIDE SEQUENCE [LARGE SCALE GENOMIC DNA]</scope>
    <source>
        <strain evidence="9 10">TWF694</strain>
    </source>
</reference>
<dbReference type="CDD" id="cd04077">
    <property type="entry name" value="Peptidases_S8_PCSK9_ProteinaseK_like"/>
    <property type="match status" value="1"/>
</dbReference>
<evidence type="ECO:0000313" key="9">
    <source>
        <dbReference type="EMBL" id="KAK6537518.1"/>
    </source>
</evidence>
<keyword evidence="3 5" id="KW-0378">Hydrolase</keyword>
<evidence type="ECO:0000256" key="5">
    <source>
        <dbReference type="PROSITE-ProRule" id="PRU01240"/>
    </source>
</evidence>
<dbReference type="EMBL" id="JAVHJO010000009">
    <property type="protein sequence ID" value="KAK6537518.1"/>
    <property type="molecule type" value="Genomic_DNA"/>
</dbReference>
<keyword evidence="7" id="KW-0732">Signal</keyword>
<proteinExistence type="inferred from homology"/>
<evidence type="ECO:0000313" key="10">
    <source>
        <dbReference type="Proteomes" id="UP001365542"/>
    </source>
</evidence>
<dbReference type="AlphaFoldDB" id="A0AAV9X615"/>
<dbReference type="Gene3D" id="3.40.50.200">
    <property type="entry name" value="Peptidase S8/S53 domain"/>
    <property type="match status" value="1"/>
</dbReference>
<feature type="chain" id="PRO_5043945405" description="Peptidase S8/S53 domain-containing protein" evidence="7">
    <location>
        <begin position="23"/>
        <end position="464"/>
    </location>
</feature>
<dbReference type="PROSITE" id="PS00137">
    <property type="entry name" value="SUBTILASE_HIS"/>
    <property type="match status" value="1"/>
</dbReference>
<feature type="active site" description="Charge relay system" evidence="5">
    <location>
        <position position="405"/>
    </location>
</feature>
<evidence type="ECO:0000256" key="3">
    <source>
        <dbReference type="ARBA" id="ARBA00022801"/>
    </source>
</evidence>
<feature type="active site" description="Charge relay system" evidence="5">
    <location>
        <position position="241"/>
    </location>
</feature>
<accession>A0AAV9X615</accession>
<sequence length="464" mass="50546">MKSFSLVSISLLLAAATEFVYSAPTARGRAPESIKQIRRRGLEKGERTERYIVVLKEAENRTWGEVFNDMGYDPTDVEDLKATPDFRMLKAFSRSFTLAMHNKEKEGVAALSNIAYVQKDHIRFGAGVRIEDSRFNSVIKPKSKNAYRFPTIARRDGQPNIQTQNNAGWSLGRISSKHTINKNGRDVNTLNFRYTFDAPCGSGVDVYVLDSGVNVNHVEFQGRAKNLFTAFNGDFRDEFGHGSNVAGIVGSRAYGVSKKVNILSLRVLDANNSGSDSNFIEALQAVVTNHNKRKTEKGFVGSVVNFSIGGRGDNDLLEKAFQQVFAAGIHVTNSAMNANEDACTWHPQRYSQNSPMITVGNADIDDKKAADSNFGACVTLHGPGEFIISANNTDNEGISIFSGTSQASPGVAGVIADLMLRFPKLRSNPQAMKEFLVKTAGGNVAGATGGNKILNNVINFDNDP</sequence>
<dbReference type="PANTHER" id="PTHR43806:SF11">
    <property type="entry name" value="CEREVISIN-RELATED"/>
    <property type="match status" value="1"/>
</dbReference>
<dbReference type="PROSITE" id="PS00138">
    <property type="entry name" value="SUBTILASE_SER"/>
    <property type="match status" value="1"/>
</dbReference>
<evidence type="ECO:0000256" key="2">
    <source>
        <dbReference type="ARBA" id="ARBA00022670"/>
    </source>
</evidence>
<dbReference type="InterPro" id="IPR023828">
    <property type="entry name" value="Peptidase_S8_Ser-AS"/>
</dbReference>
<evidence type="ECO:0000256" key="7">
    <source>
        <dbReference type="SAM" id="SignalP"/>
    </source>
</evidence>
<dbReference type="PROSITE" id="PS51892">
    <property type="entry name" value="SUBTILASE"/>
    <property type="match status" value="1"/>
</dbReference>
<feature type="domain" description="Peptidase S8/S53" evidence="8">
    <location>
        <begin position="201"/>
        <end position="444"/>
    </location>
</feature>
<name>A0AAV9X615_9PEZI</name>
<dbReference type="Proteomes" id="UP001365542">
    <property type="component" value="Unassembled WGS sequence"/>
</dbReference>
<dbReference type="SUPFAM" id="SSF52743">
    <property type="entry name" value="Subtilisin-like"/>
    <property type="match status" value="1"/>
</dbReference>
<dbReference type="InterPro" id="IPR023827">
    <property type="entry name" value="Peptidase_S8_Asp-AS"/>
</dbReference>
<dbReference type="InterPro" id="IPR000209">
    <property type="entry name" value="Peptidase_S8/S53_dom"/>
</dbReference>
<evidence type="ECO:0000256" key="1">
    <source>
        <dbReference type="ARBA" id="ARBA00011073"/>
    </source>
</evidence>
<dbReference type="InterPro" id="IPR015500">
    <property type="entry name" value="Peptidase_S8_subtilisin-rel"/>
</dbReference>
<dbReference type="GO" id="GO:0006508">
    <property type="term" value="P:proteolysis"/>
    <property type="evidence" value="ECO:0007669"/>
    <property type="project" value="UniProtKB-KW"/>
</dbReference>
<dbReference type="InterPro" id="IPR036852">
    <property type="entry name" value="Peptidase_S8/S53_dom_sf"/>
</dbReference>
<evidence type="ECO:0000256" key="4">
    <source>
        <dbReference type="ARBA" id="ARBA00022825"/>
    </source>
</evidence>
<dbReference type="InterPro" id="IPR050131">
    <property type="entry name" value="Peptidase_S8_subtilisin-like"/>
</dbReference>
<evidence type="ECO:0000259" key="8">
    <source>
        <dbReference type="Pfam" id="PF00082"/>
    </source>
</evidence>
<keyword evidence="4 5" id="KW-0720">Serine protease</keyword>
<dbReference type="PRINTS" id="PR00723">
    <property type="entry name" value="SUBTILISIN"/>
</dbReference>
<comment type="similarity">
    <text evidence="1 5 6">Belongs to the peptidase S8 family.</text>
</comment>
<keyword evidence="10" id="KW-1185">Reference proteome</keyword>